<evidence type="ECO:0008006" key="2">
    <source>
        <dbReference type="Google" id="ProtNLM"/>
    </source>
</evidence>
<organism evidence="1">
    <name type="scientific">viral metagenome</name>
    <dbReference type="NCBI Taxonomy" id="1070528"/>
    <lineage>
        <taxon>unclassified sequences</taxon>
        <taxon>metagenomes</taxon>
        <taxon>organismal metagenomes</taxon>
    </lineage>
</organism>
<accession>A0A6M3IIC1</accession>
<reference evidence="1" key="1">
    <citation type="submission" date="2020-03" db="EMBL/GenBank/DDBJ databases">
        <title>The deep terrestrial virosphere.</title>
        <authorList>
            <person name="Holmfeldt K."/>
            <person name="Nilsson E."/>
            <person name="Simone D."/>
            <person name="Lopez-Fernandez M."/>
            <person name="Wu X."/>
            <person name="de Brujin I."/>
            <person name="Lundin D."/>
            <person name="Andersson A."/>
            <person name="Bertilsson S."/>
            <person name="Dopson M."/>
        </authorList>
    </citation>
    <scope>NUCLEOTIDE SEQUENCE</scope>
    <source>
        <strain evidence="1">MM415B01715</strain>
    </source>
</reference>
<proteinExistence type="predicted"/>
<dbReference type="Gene3D" id="3.40.1440.10">
    <property type="entry name" value="GIY-YIG endonuclease"/>
    <property type="match status" value="1"/>
</dbReference>
<gene>
    <name evidence="1" type="ORF">MM415B01715_0027</name>
</gene>
<dbReference type="InterPro" id="IPR035901">
    <property type="entry name" value="GIY-YIG_endonuc_sf"/>
</dbReference>
<evidence type="ECO:0000313" key="1">
    <source>
        <dbReference type="EMBL" id="QJA57115.1"/>
    </source>
</evidence>
<protein>
    <recommendedName>
        <fullName evidence="2">GIY-YIG domain-containing protein</fullName>
    </recommendedName>
</protein>
<name>A0A6M3IIC1_9ZZZZ</name>
<sequence>MASTYLLHFSRKLAHAQHYAGWTPASVPARLALHRAGRGARICAVVSELGIDLAVAREWRHPDNKTARAHERELKRSHNLPGYCPICHGGTPMP</sequence>
<dbReference type="AlphaFoldDB" id="A0A6M3IIC1"/>
<dbReference type="EMBL" id="MT141254">
    <property type="protein sequence ID" value="QJA57115.1"/>
    <property type="molecule type" value="Genomic_DNA"/>
</dbReference>